<sequence>MGGWVGAPTTPRSSPSFRGHWATFRPCSLEASAPGGGRFLGYARGLSTSSFSLFHTTTPTPAAFDVFPCYVIIGFALRAVIDFSVAKMLARAAAYHRIVGGQARAGSVDVKRTTLPNGPVLWQLRRRDDGGESFGIQGEAFVLYTRRGAASTIGVPDGGRRLEKSIFYYMGHRLQYRGPAFVAFLQPAEEANLLATPPTLRKPAHTKKGPFFPPAKQPQHIQPFGFLFHIGSFKAQVSSLKQKDSQSEGRGRRRFCSRHHVTLPRRFRSSRYLSRPRITLFQSMLMSARRIAFSPY</sequence>
<keyword evidence="2" id="KW-1185">Reference proteome</keyword>
<evidence type="ECO:0000313" key="1">
    <source>
        <dbReference type="EMBL" id="KAK0655531.1"/>
    </source>
</evidence>
<dbReference type="AlphaFoldDB" id="A0AA39YMZ7"/>
<name>A0AA39YMZ7_9PEZI</name>
<proteinExistence type="predicted"/>
<organism evidence="1 2">
    <name type="scientific">Cercophora newfieldiana</name>
    <dbReference type="NCBI Taxonomy" id="92897"/>
    <lineage>
        <taxon>Eukaryota</taxon>
        <taxon>Fungi</taxon>
        <taxon>Dikarya</taxon>
        <taxon>Ascomycota</taxon>
        <taxon>Pezizomycotina</taxon>
        <taxon>Sordariomycetes</taxon>
        <taxon>Sordariomycetidae</taxon>
        <taxon>Sordariales</taxon>
        <taxon>Lasiosphaeriaceae</taxon>
        <taxon>Cercophora</taxon>
    </lineage>
</organism>
<accession>A0AA39YMZ7</accession>
<gene>
    <name evidence="1" type="ORF">B0T16DRAFT_13745</name>
</gene>
<reference evidence="1" key="1">
    <citation type="submission" date="2023-06" db="EMBL/GenBank/DDBJ databases">
        <title>Genome-scale phylogeny and comparative genomics of the fungal order Sordariales.</title>
        <authorList>
            <consortium name="Lawrence Berkeley National Laboratory"/>
            <person name="Hensen N."/>
            <person name="Bonometti L."/>
            <person name="Westerberg I."/>
            <person name="Brannstrom I.O."/>
            <person name="Guillou S."/>
            <person name="Cros-Aarteil S."/>
            <person name="Calhoun S."/>
            <person name="Haridas S."/>
            <person name="Kuo A."/>
            <person name="Mondo S."/>
            <person name="Pangilinan J."/>
            <person name="Riley R."/>
            <person name="Labutti K."/>
            <person name="Andreopoulos B."/>
            <person name="Lipzen A."/>
            <person name="Chen C."/>
            <person name="Yanf M."/>
            <person name="Daum C."/>
            <person name="Ng V."/>
            <person name="Clum A."/>
            <person name="Steindorff A."/>
            <person name="Ohm R."/>
            <person name="Martin F."/>
            <person name="Silar P."/>
            <person name="Natvig D."/>
            <person name="Lalanne C."/>
            <person name="Gautier V."/>
            <person name="Ament-Velasquez S.L."/>
            <person name="Kruys A."/>
            <person name="Hutchinson M.I."/>
            <person name="Powell A.J."/>
            <person name="Barry K."/>
            <person name="Miller A.N."/>
            <person name="Grigoriev I.V."/>
            <person name="Debuchy R."/>
            <person name="Gladieux P."/>
            <person name="Thoren M.H."/>
            <person name="Johannesson H."/>
        </authorList>
    </citation>
    <scope>NUCLEOTIDE SEQUENCE</scope>
    <source>
        <strain evidence="1">SMH2532-1</strain>
    </source>
</reference>
<protein>
    <submittedName>
        <fullName evidence="1">Uncharacterized protein</fullName>
    </submittedName>
</protein>
<dbReference type="EMBL" id="JAULSV010000001">
    <property type="protein sequence ID" value="KAK0655531.1"/>
    <property type="molecule type" value="Genomic_DNA"/>
</dbReference>
<evidence type="ECO:0000313" key="2">
    <source>
        <dbReference type="Proteomes" id="UP001174936"/>
    </source>
</evidence>
<comment type="caution">
    <text evidence="1">The sequence shown here is derived from an EMBL/GenBank/DDBJ whole genome shotgun (WGS) entry which is preliminary data.</text>
</comment>
<dbReference type="Proteomes" id="UP001174936">
    <property type="component" value="Unassembled WGS sequence"/>
</dbReference>